<feature type="domain" description="Plasmid replication protein C N-terminal" evidence="2">
    <location>
        <begin position="13"/>
        <end position="185"/>
    </location>
</feature>
<dbReference type="NCBIfam" id="NF040974">
    <property type="entry name" value="RepABC_RepC"/>
    <property type="match status" value="1"/>
</dbReference>
<dbReference type="InterPro" id="IPR021760">
    <property type="entry name" value="RepC_C"/>
</dbReference>
<dbReference type="InterPro" id="IPR036388">
    <property type="entry name" value="WH-like_DNA-bd_sf"/>
</dbReference>
<evidence type="ECO:0000259" key="3">
    <source>
        <dbReference type="Pfam" id="PF11800"/>
    </source>
</evidence>
<proteinExistence type="predicted"/>
<evidence type="ECO:0000256" key="1">
    <source>
        <dbReference type="SAM" id="MobiDB-lite"/>
    </source>
</evidence>
<dbReference type="CDD" id="cd00090">
    <property type="entry name" value="HTH_ARSR"/>
    <property type="match status" value="1"/>
</dbReference>
<dbReference type="InterPro" id="IPR011991">
    <property type="entry name" value="ArsR-like_HTH"/>
</dbReference>
<sequence>MQIHHATSPFGRRTLTLAQIASQAIAKTRPTTRARPKWEIYQALCTARARLDISERSLAVLNALLTFHPETTLSGEAIIVFPSNEQLSRRAHGMPASTLRRHLAVLVEAGLIIRRDSPNGKRYARRNRGGSIELAYGFDLAPLLARADEFMQLATEVEDAARSLKLARERITICRRDISKMIAAAQQELMHETPEKAEGQIWLDLHTLYRDLVESLPRRATLEQLETLADQLSALADDILNRLELQIKTAKVSTIESSNGRHIQKSDPESLIDSEPTTSAAQAPKPAPASHAAMLDGSYTLGMVLRACPDIVDYTRNGIGNWRDFLGATSLARSILRISPSAWEEAQTVMGEAQAAVVIACIVQRAANINSAGGYLRSLTRKAEAGQLSLGPILMAQIHAREPQPPRT</sequence>
<organism evidence="4 5">
    <name type="scientific">Labrys neptuniae</name>
    <dbReference type="NCBI Taxonomy" id="376174"/>
    <lineage>
        <taxon>Bacteria</taxon>
        <taxon>Pseudomonadati</taxon>
        <taxon>Pseudomonadota</taxon>
        <taxon>Alphaproteobacteria</taxon>
        <taxon>Hyphomicrobiales</taxon>
        <taxon>Xanthobacteraceae</taxon>
        <taxon>Labrys</taxon>
    </lineage>
</organism>
<protein>
    <submittedName>
        <fullName evidence="4">Plasmid replication protein RepC</fullName>
    </submittedName>
</protein>
<dbReference type="Pfam" id="PF11800">
    <property type="entry name" value="RP-C_C"/>
    <property type="match status" value="1"/>
</dbReference>
<evidence type="ECO:0000313" key="4">
    <source>
        <dbReference type="EMBL" id="MEW9307612.1"/>
    </source>
</evidence>
<dbReference type="RefSeq" id="WP_367625005.1">
    <property type="nucleotide sequence ID" value="NZ_JBFNQD010000006.1"/>
</dbReference>
<dbReference type="InterPro" id="IPR047611">
    <property type="entry name" value="RepABC_RepC"/>
</dbReference>
<dbReference type="InterPro" id="IPR005090">
    <property type="entry name" value="RepC_N"/>
</dbReference>
<dbReference type="Proteomes" id="UP001555786">
    <property type="component" value="Unassembled WGS sequence"/>
</dbReference>
<feature type="domain" description="Plasmid replication protein C C-terminal" evidence="3">
    <location>
        <begin position="300"/>
        <end position="399"/>
    </location>
</feature>
<gene>
    <name evidence="4" type="primary">repC</name>
    <name evidence="4" type="ORF">ABXS05_18810</name>
</gene>
<comment type="caution">
    <text evidence="4">The sequence shown here is derived from an EMBL/GenBank/DDBJ whole genome shotgun (WGS) entry which is preliminary data.</text>
</comment>
<feature type="compositionally biased region" description="Low complexity" evidence="1">
    <location>
        <begin position="276"/>
        <end position="289"/>
    </location>
</feature>
<dbReference type="Pfam" id="PF03428">
    <property type="entry name" value="RP-C"/>
    <property type="match status" value="1"/>
</dbReference>
<keyword evidence="5" id="KW-1185">Reference proteome</keyword>
<dbReference type="SUPFAM" id="SSF46785">
    <property type="entry name" value="Winged helix' DNA-binding domain"/>
    <property type="match status" value="1"/>
</dbReference>
<dbReference type="Gene3D" id="1.10.10.10">
    <property type="entry name" value="Winged helix-like DNA-binding domain superfamily/Winged helix DNA-binding domain"/>
    <property type="match status" value="1"/>
</dbReference>
<accession>A0ABV3PPP2</accession>
<evidence type="ECO:0000313" key="5">
    <source>
        <dbReference type="Proteomes" id="UP001555786"/>
    </source>
</evidence>
<evidence type="ECO:0000259" key="2">
    <source>
        <dbReference type="Pfam" id="PF03428"/>
    </source>
</evidence>
<dbReference type="NCBIfam" id="NF010396">
    <property type="entry name" value="PRK13824.1"/>
    <property type="match status" value="1"/>
</dbReference>
<reference evidence="4 5" key="1">
    <citation type="submission" date="2024-07" db="EMBL/GenBank/DDBJ databases">
        <title>Description of Labrys sedimenti sp. nov., isolated from a diclofenac-degrading enrichment culture.</title>
        <authorList>
            <person name="Tancsics A."/>
            <person name="Csepanyi A."/>
        </authorList>
    </citation>
    <scope>NUCLEOTIDE SEQUENCE [LARGE SCALE GENOMIC DNA]</scope>
    <source>
        <strain evidence="4 5">LMG 23578</strain>
    </source>
</reference>
<dbReference type="EMBL" id="JBFNQD010000006">
    <property type="protein sequence ID" value="MEW9307612.1"/>
    <property type="molecule type" value="Genomic_DNA"/>
</dbReference>
<feature type="region of interest" description="Disordered" evidence="1">
    <location>
        <begin position="256"/>
        <end position="289"/>
    </location>
</feature>
<name>A0ABV3PPP2_9HYPH</name>
<dbReference type="InterPro" id="IPR036390">
    <property type="entry name" value="WH_DNA-bd_sf"/>
</dbReference>